<comment type="caution">
    <text evidence="1">The sequence shown here is derived from an EMBL/GenBank/DDBJ whole genome shotgun (WGS) entry which is preliminary data.</text>
</comment>
<keyword evidence="2" id="KW-1185">Reference proteome</keyword>
<evidence type="ECO:0000313" key="1">
    <source>
        <dbReference type="EMBL" id="EGY80213.1"/>
    </source>
</evidence>
<reference evidence="1 2" key="1">
    <citation type="submission" date="2011-06" db="EMBL/GenBank/DDBJ databases">
        <authorList>
            <person name="Muzny D."/>
            <person name="Qin X."/>
            <person name="Deng J."/>
            <person name="Jiang H."/>
            <person name="Liu Y."/>
            <person name="Qu J."/>
            <person name="Song X.-Z."/>
            <person name="Zhang L."/>
            <person name="Thornton R."/>
            <person name="Coyle M."/>
            <person name="Francisco L."/>
            <person name="Jackson L."/>
            <person name="Javaid M."/>
            <person name="Korchina V."/>
            <person name="Kovar C."/>
            <person name="Mata R."/>
            <person name="Mathew T."/>
            <person name="Ngo R."/>
            <person name="Nguyen L."/>
            <person name="Nguyen N."/>
            <person name="Okwuonu G."/>
            <person name="Ongeri F."/>
            <person name="Pham C."/>
            <person name="Simmons D."/>
            <person name="Wilczek-Boney K."/>
            <person name="Hale W."/>
            <person name="Jakkamsetti A."/>
            <person name="Pham P."/>
            <person name="Ruth R."/>
            <person name="San Lucas F."/>
            <person name="Warren J."/>
            <person name="Zhang J."/>
            <person name="Zhao Z."/>
            <person name="Zhou C."/>
            <person name="Zhu D."/>
            <person name="Lee S."/>
            <person name="Bess C."/>
            <person name="Blankenburg K."/>
            <person name="Forbes L."/>
            <person name="Fu Q."/>
            <person name="Gubbala S."/>
            <person name="Hirani K."/>
            <person name="Jayaseelan J.C."/>
            <person name="Lara F."/>
            <person name="Munidasa M."/>
            <person name="Palculict T."/>
            <person name="Patil S."/>
            <person name="Pu L.-L."/>
            <person name="Saada N."/>
            <person name="Tang L."/>
            <person name="Weissenberger G."/>
            <person name="Zhu Y."/>
            <person name="Hemphill L."/>
            <person name="Shang Y."/>
            <person name="Youmans B."/>
            <person name="Ayvaz T."/>
            <person name="Ross M."/>
            <person name="Santibanez J."/>
            <person name="Aqrawi P."/>
            <person name="Gross S."/>
            <person name="Joshi V."/>
            <person name="Fowler G."/>
            <person name="Nazareth L."/>
            <person name="Reid J."/>
            <person name="Worley K."/>
            <person name="Petrosino J."/>
            <person name="Highlander S."/>
            <person name="Gibbs R."/>
        </authorList>
    </citation>
    <scope>NUCLEOTIDE SEQUENCE [LARGE SCALE GENOMIC DNA]</scope>
    <source>
        <strain evidence="1 2">ATCC 29427</strain>
    </source>
</reference>
<protein>
    <submittedName>
        <fullName evidence="1">Uncharacterized protein</fullName>
    </submittedName>
</protein>
<dbReference type="AlphaFoldDB" id="G4D2N0"/>
<proteinExistence type="predicted"/>
<sequence length="86" mass="9975">MKDHKFVYSEWTFEGGRKCVAEYCPTEPYRYLGTNMIVLDECAQANLGGTAEVTDFCPSWDESLFLLHKLDFHPSHSISKKKERKL</sequence>
<dbReference type="HOGENOM" id="CLU_2495151_0_0_9"/>
<evidence type="ECO:0000313" key="2">
    <source>
        <dbReference type="Proteomes" id="UP000003422"/>
    </source>
</evidence>
<dbReference type="PATRIC" id="fig|997350.3.peg.638"/>
<organism evidence="1 2">
    <name type="scientific">Peptoniphilus indolicus ATCC 29427</name>
    <dbReference type="NCBI Taxonomy" id="997350"/>
    <lineage>
        <taxon>Bacteria</taxon>
        <taxon>Bacillati</taxon>
        <taxon>Bacillota</taxon>
        <taxon>Tissierellia</taxon>
        <taxon>Tissierellales</taxon>
        <taxon>Peptoniphilaceae</taxon>
        <taxon>Peptoniphilus</taxon>
    </lineage>
</organism>
<dbReference type="Proteomes" id="UP000003422">
    <property type="component" value="Unassembled WGS sequence"/>
</dbReference>
<accession>G4D2N0</accession>
<dbReference type="STRING" id="997350.HMPREF9129_0660"/>
<dbReference type="EMBL" id="AGBB01000059">
    <property type="protein sequence ID" value="EGY80213.1"/>
    <property type="molecule type" value="Genomic_DNA"/>
</dbReference>
<gene>
    <name evidence="1" type="ORF">HMPREF9129_0660</name>
</gene>
<name>G4D2N0_9FIRM</name>